<organism evidence="3 4">
    <name type="scientific">Circinella minor</name>
    <dbReference type="NCBI Taxonomy" id="1195481"/>
    <lineage>
        <taxon>Eukaryota</taxon>
        <taxon>Fungi</taxon>
        <taxon>Fungi incertae sedis</taxon>
        <taxon>Mucoromycota</taxon>
        <taxon>Mucoromycotina</taxon>
        <taxon>Mucoromycetes</taxon>
        <taxon>Mucorales</taxon>
        <taxon>Lichtheimiaceae</taxon>
        <taxon>Circinella</taxon>
    </lineage>
</organism>
<evidence type="ECO:0000259" key="2">
    <source>
        <dbReference type="Pfam" id="PF15377"/>
    </source>
</evidence>
<dbReference type="OrthoDB" id="2553298at2759"/>
<feature type="compositionally biased region" description="Basic residues" evidence="1">
    <location>
        <begin position="137"/>
        <end position="148"/>
    </location>
</feature>
<feature type="compositionally biased region" description="Basic residues" evidence="1">
    <location>
        <begin position="114"/>
        <end position="123"/>
    </location>
</feature>
<evidence type="ECO:0000313" key="4">
    <source>
        <dbReference type="Proteomes" id="UP000646827"/>
    </source>
</evidence>
<dbReference type="Proteomes" id="UP000646827">
    <property type="component" value="Unassembled WGS sequence"/>
</dbReference>
<feature type="region of interest" description="Disordered" evidence="1">
    <location>
        <begin position="35"/>
        <end position="158"/>
    </location>
</feature>
<feature type="compositionally biased region" description="Acidic residues" evidence="1">
    <location>
        <begin position="79"/>
        <end position="102"/>
    </location>
</feature>
<accession>A0A8H7RUK9</accession>
<comment type="caution">
    <text evidence="3">The sequence shown here is derived from an EMBL/GenBank/DDBJ whole genome shotgun (WGS) entry which is preliminary data.</text>
</comment>
<evidence type="ECO:0000313" key="3">
    <source>
        <dbReference type="EMBL" id="KAG2217466.1"/>
    </source>
</evidence>
<protein>
    <recommendedName>
        <fullName evidence="2">DUF4604 domain-containing protein</fullName>
    </recommendedName>
</protein>
<feature type="region of interest" description="Disordered" evidence="1">
    <location>
        <begin position="1"/>
        <end position="23"/>
    </location>
</feature>
<keyword evidence="4" id="KW-1185">Reference proteome</keyword>
<dbReference type="EMBL" id="JAEPRB010000296">
    <property type="protein sequence ID" value="KAG2217466.1"/>
    <property type="molecule type" value="Genomic_DNA"/>
</dbReference>
<proteinExistence type="predicted"/>
<dbReference type="InterPro" id="IPR027911">
    <property type="entry name" value="DUF4604"/>
</dbReference>
<reference evidence="3 4" key="1">
    <citation type="submission" date="2020-12" db="EMBL/GenBank/DDBJ databases">
        <title>Metabolic potential, ecology and presence of endohyphal bacteria is reflected in genomic diversity of Mucoromycotina.</title>
        <authorList>
            <person name="Muszewska A."/>
            <person name="Okrasinska A."/>
            <person name="Steczkiewicz K."/>
            <person name="Drgas O."/>
            <person name="Orlowska M."/>
            <person name="Perlinska-Lenart U."/>
            <person name="Aleksandrzak-Piekarczyk T."/>
            <person name="Szatraj K."/>
            <person name="Zielenkiewicz U."/>
            <person name="Pilsyk S."/>
            <person name="Malc E."/>
            <person name="Mieczkowski P."/>
            <person name="Kruszewska J.S."/>
            <person name="Biernat P."/>
            <person name="Pawlowska J."/>
        </authorList>
    </citation>
    <scope>NUCLEOTIDE SEQUENCE [LARGE SCALE GENOMIC DNA]</scope>
    <source>
        <strain evidence="3 4">CBS 142.35</strain>
    </source>
</reference>
<feature type="domain" description="DUF4604" evidence="2">
    <location>
        <begin position="16"/>
        <end position="156"/>
    </location>
</feature>
<feature type="compositionally biased region" description="Basic and acidic residues" evidence="1">
    <location>
        <begin position="35"/>
        <end position="45"/>
    </location>
</feature>
<gene>
    <name evidence="3" type="ORF">INT45_011902</name>
</gene>
<feature type="compositionally biased region" description="Acidic residues" evidence="1">
    <location>
        <begin position="46"/>
        <end position="60"/>
    </location>
</feature>
<name>A0A8H7RUK9_9FUNG</name>
<dbReference type="Pfam" id="PF15377">
    <property type="entry name" value="DUF4604"/>
    <property type="match status" value="1"/>
</dbReference>
<evidence type="ECO:0000256" key="1">
    <source>
        <dbReference type="SAM" id="MobiDB-lite"/>
    </source>
</evidence>
<sequence length="158" mass="18280">MPPKKKELTPYQVSSGLSYVHKQAPFLARLKQNREAEEKKMKAFEDYADGEDDPDYDELDGAQVVTLDKHGKEIHASTPDDDEDNNKKEEEEENNDNNDDDDKPAIDENGRILFRSKNKKRKTIHTEKEDELTTTNKKSKKKKSKKATIKLSFDDHDE</sequence>
<dbReference type="AlphaFoldDB" id="A0A8H7RUK9"/>